<evidence type="ECO:0000256" key="1">
    <source>
        <dbReference type="SAM" id="MobiDB-lite"/>
    </source>
</evidence>
<proteinExistence type="predicted"/>
<dbReference type="Proteomes" id="UP000020938">
    <property type="component" value="Unassembled WGS sequence"/>
</dbReference>
<dbReference type="RefSeq" id="WP_032598996.1">
    <property type="nucleotide sequence ID" value="NZ_JGDS01000067.1"/>
</dbReference>
<accession>A0A016BRF0</accession>
<sequence length="349" mass="40007">MKIPRWIAAILRNRHPEPGFRELLDVEQKANRLTGTYDHGELAKLIRKYRHSEKAIEKIAMQVAKSYPFYSPASTMNKGAAEMIKALKDTRFMKKCGHRLSEITPKRANMVHGMLAMYTFMRDAYLKKLPNQGRQTPPSEEVEAAVRILDCRISYNDVSELCGLASDMMMPSRYVMIRYGLEDKCDTYNFMEKYLAEHDDYEMEAHFRNNYAPIAADMCRAAEKAVEGINDACLSDRYLENLDHELHVLGRIAVSPDSVDDPLHIDKIFLFKYGIDITAAPEKQSSQAQKAYRELDDRLVKITGRRPYADGLFASVRQGKEKKVAADRPKQMHKPILRNPPSKGRKMGL</sequence>
<evidence type="ECO:0000313" key="3">
    <source>
        <dbReference type="Proteomes" id="UP000020938"/>
    </source>
</evidence>
<dbReference type="PATRIC" id="fig|1339314.3.peg.4343"/>
<name>A0A016BRF0_BACFG</name>
<organism evidence="2 3">
    <name type="scientific">Bacteroides fragilis str. 3976T8</name>
    <dbReference type="NCBI Taxonomy" id="1339314"/>
    <lineage>
        <taxon>Bacteria</taxon>
        <taxon>Pseudomonadati</taxon>
        <taxon>Bacteroidota</taxon>
        <taxon>Bacteroidia</taxon>
        <taxon>Bacteroidales</taxon>
        <taxon>Bacteroidaceae</taxon>
        <taxon>Bacteroides</taxon>
    </lineage>
</organism>
<feature type="region of interest" description="Disordered" evidence="1">
    <location>
        <begin position="319"/>
        <end position="349"/>
    </location>
</feature>
<evidence type="ECO:0000313" key="2">
    <source>
        <dbReference type="EMBL" id="EXZ71382.1"/>
    </source>
</evidence>
<dbReference type="AlphaFoldDB" id="A0A016BRF0"/>
<protein>
    <submittedName>
        <fullName evidence="2">Uncharacterized protein</fullName>
    </submittedName>
</protein>
<gene>
    <name evidence="2" type="ORF">M123_4205</name>
</gene>
<feature type="compositionally biased region" description="Basic and acidic residues" evidence="1">
    <location>
        <begin position="319"/>
        <end position="330"/>
    </location>
</feature>
<dbReference type="EMBL" id="JGDS01000067">
    <property type="protein sequence ID" value="EXZ71382.1"/>
    <property type="molecule type" value="Genomic_DNA"/>
</dbReference>
<comment type="caution">
    <text evidence="2">The sequence shown here is derived from an EMBL/GenBank/DDBJ whole genome shotgun (WGS) entry which is preliminary data.</text>
</comment>
<reference evidence="2 3" key="1">
    <citation type="submission" date="2014-02" db="EMBL/GenBank/DDBJ databases">
        <authorList>
            <person name="Sears C."/>
            <person name="Carroll K."/>
            <person name="Sack B.R."/>
            <person name="Qadri F."/>
            <person name="Myers L.L."/>
            <person name="Chung G.-T."/>
            <person name="Escheverria P."/>
            <person name="Fraser C.M."/>
            <person name="Sadzewicz L."/>
            <person name="Shefchek K.A."/>
            <person name="Tallon L."/>
            <person name="Das S.P."/>
            <person name="Daugherty S."/>
            <person name="Mongodin E.F."/>
        </authorList>
    </citation>
    <scope>NUCLEOTIDE SEQUENCE [LARGE SCALE GENOMIC DNA]</scope>
    <source>
        <strain evidence="2 3">3976T8</strain>
    </source>
</reference>